<comment type="similarity">
    <text evidence="1">Belongs to the terpene synthase family.</text>
</comment>
<dbReference type="PANTHER" id="PTHR35201">
    <property type="entry name" value="TERPENE SYNTHASE"/>
    <property type="match status" value="1"/>
</dbReference>
<dbReference type="GO" id="GO:0010333">
    <property type="term" value="F:terpene synthase activity"/>
    <property type="evidence" value="ECO:0007669"/>
    <property type="project" value="InterPro"/>
</dbReference>
<evidence type="ECO:0000313" key="2">
    <source>
        <dbReference type="EMBL" id="KAA2238694.1"/>
    </source>
</evidence>
<proteinExistence type="inferred from homology"/>
<comment type="caution">
    <text evidence="2">The sequence shown here is derived from an EMBL/GenBank/DDBJ whole genome shotgun (WGS) entry which is preliminary data.</text>
</comment>
<keyword evidence="1" id="KW-0456">Lyase</keyword>
<dbReference type="RefSeq" id="WP_149839873.1">
    <property type="nucleotide sequence ID" value="NZ_VUOC01000004.1"/>
</dbReference>
<accession>A0A5B2VIE2</accession>
<organism evidence="2 3">
    <name type="scientific">Chitinophaga agrisoli</name>
    <dbReference type="NCBI Taxonomy" id="2607653"/>
    <lineage>
        <taxon>Bacteria</taxon>
        <taxon>Pseudomonadati</taxon>
        <taxon>Bacteroidota</taxon>
        <taxon>Chitinophagia</taxon>
        <taxon>Chitinophagales</taxon>
        <taxon>Chitinophagaceae</taxon>
        <taxon>Chitinophaga</taxon>
    </lineage>
</organism>
<dbReference type="EMBL" id="VUOC01000004">
    <property type="protein sequence ID" value="KAA2238694.1"/>
    <property type="molecule type" value="Genomic_DNA"/>
</dbReference>
<sequence length="325" mass="37893">MALIHRSQSIPELYCPFPTQLNPLVIHADEHTANWVKRFGLVQSANVWEQYREQKFTWMVARMFPSATFEALCIAADLNTLLFVLDDQYDEATEATEAVRKKENFERFLAQVRGILVDHERKTLAQHGPSLAAISDFWERISQLSTPAWQVRFAESMKRAFVANLWRIELVKQHRLPAVEEYMQFRQEFGGANFFADLVEVMENINLPDEVIWNATVQTLITLCSDTICYANDLFSYRKELKQGDEMNLVMLLKRHERLSIEDAVFKATQIHDDKVKEFIRLSQQLPSFDQETDRELIRFVNALAVMMRGNIDWSGMDTARYQMA</sequence>
<gene>
    <name evidence="2" type="ORF">F0L74_20970</name>
</gene>
<dbReference type="Gene3D" id="1.10.600.10">
    <property type="entry name" value="Farnesyl Diphosphate Synthase"/>
    <property type="match status" value="1"/>
</dbReference>
<evidence type="ECO:0000256" key="1">
    <source>
        <dbReference type="RuleBase" id="RU366034"/>
    </source>
</evidence>
<dbReference type="SFLD" id="SFLDG01020">
    <property type="entry name" value="Terpene_Cyclase_Like_2"/>
    <property type="match status" value="1"/>
</dbReference>
<protein>
    <recommendedName>
        <fullName evidence="1">Terpene synthase</fullName>
        <ecNumber evidence="1">4.2.3.-</ecNumber>
    </recommendedName>
</protein>
<keyword evidence="3" id="KW-1185">Reference proteome</keyword>
<dbReference type="EC" id="4.2.3.-" evidence="1"/>
<dbReference type="SFLD" id="SFLDS00005">
    <property type="entry name" value="Isoprenoid_Synthase_Type_I"/>
    <property type="match status" value="1"/>
</dbReference>
<keyword evidence="1" id="KW-0460">Magnesium</keyword>
<dbReference type="Proteomes" id="UP000324611">
    <property type="component" value="Unassembled WGS sequence"/>
</dbReference>
<dbReference type="AlphaFoldDB" id="A0A5B2VIE2"/>
<evidence type="ECO:0000313" key="3">
    <source>
        <dbReference type="Proteomes" id="UP000324611"/>
    </source>
</evidence>
<keyword evidence="1" id="KW-0479">Metal-binding</keyword>
<comment type="cofactor">
    <cofactor evidence="1">
        <name>Mg(2+)</name>
        <dbReference type="ChEBI" id="CHEBI:18420"/>
    </cofactor>
</comment>
<dbReference type="Pfam" id="PF19086">
    <property type="entry name" value="Terpene_syn_C_2"/>
    <property type="match status" value="1"/>
</dbReference>
<dbReference type="GO" id="GO:0046872">
    <property type="term" value="F:metal ion binding"/>
    <property type="evidence" value="ECO:0007669"/>
    <property type="project" value="UniProtKB-KW"/>
</dbReference>
<dbReference type="PANTHER" id="PTHR35201:SF4">
    <property type="entry name" value="BETA-PINACENE SYNTHASE-RELATED"/>
    <property type="match status" value="1"/>
</dbReference>
<dbReference type="SUPFAM" id="SSF48576">
    <property type="entry name" value="Terpenoid synthases"/>
    <property type="match status" value="1"/>
</dbReference>
<reference evidence="2 3" key="2">
    <citation type="submission" date="2019-09" db="EMBL/GenBank/DDBJ databases">
        <authorList>
            <person name="Jin C."/>
        </authorList>
    </citation>
    <scope>NUCLEOTIDE SEQUENCE [LARGE SCALE GENOMIC DNA]</scope>
    <source>
        <strain evidence="2 3">BN140078</strain>
    </source>
</reference>
<reference evidence="2 3" key="1">
    <citation type="submission" date="2019-09" db="EMBL/GenBank/DDBJ databases">
        <title>Chitinophaga ginsengihumi sp. nov., isolated from soil of ginseng rhizosphere.</title>
        <authorList>
            <person name="Lee J."/>
        </authorList>
    </citation>
    <scope>NUCLEOTIDE SEQUENCE [LARGE SCALE GENOMIC DNA]</scope>
    <source>
        <strain evidence="2 3">BN140078</strain>
    </source>
</reference>
<dbReference type="InterPro" id="IPR008949">
    <property type="entry name" value="Isoprenoid_synthase_dom_sf"/>
</dbReference>
<dbReference type="InterPro" id="IPR034686">
    <property type="entry name" value="Terpene_cyclase-like_2"/>
</dbReference>
<name>A0A5B2VIE2_9BACT</name>